<evidence type="ECO:0000256" key="2">
    <source>
        <dbReference type="ARBA" id="ARBA00022801"/>
    </source>
</evidence>
<dbReference type="PROSITE" id="PS00122">
    <property type="entry name" value="CARBOXYLESTERASE_B_1"/>
    <property type="match status" value="1"/>
</dbReference>
<evidence type="ECO:0000256" key="1">
    <source>
        <dbReference type="ARBA" id="ARBA00005964"/>
    </source>
</evidence>
<dbReference type="InterPro" id="IPR019826">
    <property type="entry name" value="Carboxylesterase_B_AS"/>
</dbReference>
<evidence type="ECO:0000313" key="6">
    <source>
        <dbReference type="Proteomes" id="UP001634394"/>
    </source>
</evidence>
<dbReference type="EC" id="3.1.1.-" evidence="3"/>
<dbReference type="InterPro" id="IPR002018">
    <property type="entry name" value="CarbesteraseB"/>
</dbReference>
<reference evidence="5 6" key="1">
    <citation type="submission" date="2024-11" db="EMBL/GenBank/DDBJ databases">
        <title>Chromosome-level genome assembly of the freshwater bivalve Anodonta woodiana.</title>
        <authorList>
            <person name="Chen X."/>
        </authorList>
    </citation>
    <scope>NUCLEOTIDE SEQUENCE [LARGE SCALE GENOMIC DNA]</scope>
    <source>
        <strain evidence="5">MN2024</strain>
        <tissue evidence="5">Gills</tissue>
    </source>
</reference>
<evidence type="ECO:0000259" key="4">
    <source>
        <dbReference type="Pfam" id="PF00135"/>
    </source>
</evidence>
<protein>
    <recommendedName>
        <fullName evidence="3">Carboxylic ester hydrolase</fullName>
        <ecNumber evidence="3">3.1.1.-</ecNumber>
    </recommendedName>
</protein>
<dbReference type="Gene3D" id="3.40.50.1820">
    <property type="entry name" value="alpha/beta hydrolase"/>
    <property type="match status" value="1"/>
</dbReference>
<evidence type="ECO:0000313" key="5">
    <source>
        <dbReference type="EMBL" id="KAL3859275.1"/>
    </source>
</evidence>
<evidence type="ECO:0000256" key="3">
    <source>
        <dbReference type="RuleBase" id="RU361235"/>
    </source>
</evidence>
<dbReference type="InterPro" id="IPR029058">
    <property type="entry name" value="AB_hydrolase_fold"/>
</dbReference>
<comment type="caution">
    <text evidence="5">The sequence shown here is derived from an EMBL/GenBank/DDBJ whole genome shotgun (WGS) entry which is preliminary data.</text>
</comment>
<dbReference type="Pfam" id="PF00135">
    <property type="entry name" value="COesterase"/>
    <property type="match status" value="1"/>
</dbReference>
<name>A0ABD3VCQ4_SINWO</name>
<dbReference type="Proteomes" id="UP001634394">
    <property type="component" value="Unassembled WGS sequence"/>
</dbReference>
<accession>A0ABD3VCQ4</accession>
<dbReference type="EMBL" id="JBJQND010000012">
    <property type="protein sequence ID" value="KAL3859275.1"/>
    <property type="molecule type" value="Genomic_DNA"/>
</dbReference>
<feature type="signal peptide" evidence="3">
    <location>
        <begin position="1"/>
        <end position="22"/>
    </location>
</feature>
<organism evidence="5 6">
    <name type="scientific">Sinanodonta woodiana</name>
    <name type="common">Chinese pond mussel</name>
    <name type="synonym">Anodonta woodiana</name>
    <dbReference type="NCBI Taxonomy" id="1069815"/>
    <lineage>
        <taxon>Eukaryota</taxon>
        <taxon>Metazoa</taxon>
        <taxon>Spiralia</taxon>
        <taxon>Lophotrochozoa</taxon>
        <taxon>Mollusca</taxon>
        <taxon>Bivalvia</taxon>
        <taxon>Autobranchia</taxon>
        <taxon>Heteroconchia</taxon>
        <taxon>Palaeoheterodonta</taxon>
        <taxon>Unionida</taxon>
        <taxon>Unionoidea</taxon>
        <taxon>Unionidae</taxon>
        <taxon>Unioninae</taxon>
        <taxon>Sinanodonta</taxon>
    </lineage>
</organism>
<dbReference type="GO" id="GO:0016787">
    <property type="term" value="F:hydrolase activity"/>
    <property type="evidence" value="ECO:0007669"/>
    <property type="project" value="UniProtKB-KW"/>
</dbReference>
<dbReference type="SUPFAM" id="SSF53474">
    <property type="entry name" value="alpha/beta-Hydrolases"/>
    <property type="match status" value="1"/>
</dbReference>
<feature type="domain" description="Carboxylesterase type B" evidence="4">
    <location>
        <begin position="24"/>
        <end position="529"/>
    </location>
</feature>
<sequence length="536" mass="59873">MIRCNCLVYVAISLWSCFLVEGDVTVQTKYGTVRGFVTERSQVFYGIPYAAPPIGDLRWNPPIPPSSWAPRIYNATAKMPACPQYHCASMNPSYICPNQTSESCLFLNIWVPLDATAQSKLPVMVFIHGGNFIQLSAVSPLYDGEDFVKKSGVILVNFDYRMGALGFLYTGSGPDDIRGNYGIMDQRQALIWVSENIRNFGGDPSTVTLFGQSAGAQSTLIHLMSSKSATYFQKAIVESAPISIPFKKTVDALVLADTIADLLNCQLRDVKCLRSKTAKEIVIAQTLARSKFTSLKLLELFEPLGPRVDGDEVHMEPIDALHEGKFRDIPIMLGTVTEEARIYVYEAWTKSVKSSTAVAILLATYPAHYLQIVDKYPMVNKTDARDNLVQIGTDFIFTCSARYAADNIAKFNKNPTFRYEFDHAFSFSGGWENFTACDHHVCHGSELIYVFHTARQGGYSLTSDEEALSESMITYWSNFAATSDPNKGIHTGGKVWPIYSQGPAQKVMYFMTPENKIVENFRKPYCDFWDRIGYTA</sequence>
<keyword evidence="3" id="KW-0732">Signal</keyword>
<keyword evidence="2 3" id="KW-0378">Hydrolase</keyword>
<dbReference type="PANTHER" id="PTHR45570:SF1">
    <property type="entry name" value="CARBOXYLIC ESTER HYDROLASE"/>
    <property type="match status" value="1"/>
</dbReference>
<dbReference type="PANTHER" id="PTHR45570">
    <property type="entry name" value="CARBOXYLIC ESTER HYDROLASE"/>
    <property type="match status" value="1"/>
</dbReference>
<feature type="chain" id="PRO_5044525931" description="Carboxylic ester hydrolase" evidence="3">
    <location>
        <begin position="23"/>
        <end position="536"/>
    </location>
</feature>
<proteinExistence type="inferred from homology"/>
<comment type="similarity">
    <text evidence="1 3">Belongs to the type-B carboxylesterase/lipase family.</text>
</comment>
<gene>
    <name evidence="5" type="ORF">ACJMK2_009501</name>
</gene>
<keyword evidence="6" id="KW-1185">Reference proteome</keyword>
<dbReference type="AlphaFoldDB" id="A0ABD3VCQ4"/>